<protein>
    <submittedName>
        <fullName evidence="1">Uncharacterized protein</fullName>
    </submittedName>
</protein>
<sequence>MLEWILLKMRSPKLYDYIHKQEVLVLPGRSTIRKYTSNYMAAFGFNEKILETLKKTSVMDPFKCHGGLVFDELKLSEHLSINTAGKVNGFVDLGPYTPPEQKHLPCNHGLVVMFVPLVGSWSQILGAFATHTNIRGELLAKIILEATILAENAGLFVDSVTCDATTWNRKMWRIMGVRANSTDILAKRKHPSDANRHLHFLSDFPHLVKNVRNTLLTTNFHTPDGIVSLQPLREAFTLDSNNLTMKAMPRITKVHLEPDNFEKMRCSYAFQIFSSQYLRGIQLYKAQIEAHCGNVEQTKKFFRKMESLISIMTSRFPAEALKPNSTQAFTKFTKDVPCVFRHPYGPFGGTGTKILRRFSPFSVGATPPHSYAEPRPSATTETPVSEQAVMSYTVEGEEIDPVELRDGTWQHPKCPADPLDLQKRFGRKKTDPTELTEELGLAGASAASKNKSRPPQLPRRKPMPRLPEEDYKIVLRPKCAVNLTNIGLIALLEAIYATSKINQAQAEQADQVRVHPIKNTITISTPDRTRADAYRTLESLRCEEHNFDIPVSAYVPAPDDSIRGLTTGETRRSHSRGRTQGVFRDRSESFPPLHSREIHQSTSGGNTSQQDEPAKHVAWGSGKPNLRDKTTPQVTTSLETPPEQQSRNGRTTTQTREERSGYKISQAAREEGTPTRPQQSKPQQQQDQQDHRNRKSSCLRLIGSFECKMAGTILLIVTLLAFAFVLYTNTKPDSKCVLYFYSRALIGAIDSDGVKVDPQGNIGPSWLSRTAQMTFEQRTFGCLPNTASIFPEIPAMEVAYAAFQ</sequence>
<proteinExistence type="predicted"/>
<comment type="caution">
    <text evidence="1">The sequence shown here is derived from an EMBL/GenBank/DDBJ whole genome shotgun (WGS) entry which is preliminary data.</text>
</comment>
<name>A0ACB8CCW2_DERSI</name>
<evidence type="ECO:0000313" key="1">
    <source>
        <dbReference type="EMBL" id="KAH7940541.1"/>
    </source>
</evidence>
<reference evidence="1" key="1">
    <citation type="submission" date="2020-05" db="EMBL/GenBank/DDBJ databases">
        <title>Large-scale comparative analyses of tick genomes elucidate their genetic diversity and vector capacities.</title>
        <authorList>
            <person name="Jia N."/>
            <person name="Wang J."/>
            <person name="Shi W."/>
            <person name="Du L."/>
            <person name="Sun Y."/>
            <person name="Zhan W."/>
            <person name="Jiang J."/>
            <person name="Wang Q."/>
            <person name="Zhang B."/>
            <person name="Ji P."/>
            <person name="Sakyi L.B."/>
            <person name="Cui X."/>
            <person name="Yuan T."/>
            <person name="Jiang B."/>
            <person name="Yang W."/>
            <person name="Lam T.T.-Y."/>
            <person name="Chang Q."/>
            <person name="Ding S."/>
            <person name="Wang X."/>
            <person name="Zhu J."/>
            <person name="Ruan X."/>
            <person name="Zhao L."/>
            <person name="Wei J."/>
            <person name="Que T."/>
            <person name="Du C."/>
            <person name="Cheng J."/>
            <person name="Dai P."/>
            <person name="Han X."/>
            <person name="Huang E."/>
            <person name="Gao Y."/>
            <person name="Liu J."/>
            <person name="Shao H."/>
            <person name="Ye R."/>
            <person name="Li L."/>
            <person name="Wei W."/>
            <person name="Wang X."/>
            <person name="Wang C."/>
            <person name="Yang T."/>
            <person name="Huo Q."/>
            <person name="Li W."/>
            <person name="Guo W."/>
            <person name="Chen H."/>
            <person name="Zhou L."/>
            <person name="Ni X."/>
            <person name="Tian J."/>
            <person name="Zhou Y."/>
            <person name="Sheng Y."/>
            <person name="Liu T."/>
            <person name="Pan Y."/>
            <person name="Xia L."/>
            <person name="Li J."/>
            <person name="Zhao F."/>
            <person name="Cao W."/>
        </authorList>
    </citation>
    <scope>NUCLEOTIDE SEQUENCE</scope>
    <source>
        <strain evidence="1">Dsil-2018</strain>
    </source>
</reference>
<organism evidence="1 2">
    <name type="scientific">Dermacentor silvarum</name>
    <name type="common">Tick</name>
    <dbReference type="NCBI Taxonomy" id="543639"/>
    <lineage>
        <taxon>Eukaryota</taxon>
        <taxon>Metazoa</taxon>
        <taxon>Ecdysozoa</taxon>
        <taxon>Arthropoda</taxon>
        <taxon>Chelicerata</taxon>
        <taxon>Arachnida</taxon>
        <taxon>Acari</taxon>
        <taxon>Parasitiformes</taxon>
        <taxon>Ixodida</taxon>
        <taxon>Ixodoidea</taxon>
        <taxon>Ixodidae</taxon>
        <taxon>Rhipicephalinae</taxon>
        <taxon>Dermacentor</taxon>
    </lineage>
</organism>
<keyword evidence="2" id="KW-1185">Reference proteome</keyword>
<accession>A0ACB8CCW2</accession>
<evidence type="ECO:0000313" key="2">
    <source>
        <dbReference type="Proteomes" id="UP000821865"/>
    </source>
</evidence>
<gene>
    <name evidence="1" type="ORF">HPB49_001525</name>
</gene>
<dbReference type="EMBL" id="CM023476">
    <property type="protein sequence ID" value="KAH7940541.1"/>
    <property type="molecule type" value="Genomic_DNA"/>
</dbReference>
<dbReference type="Proteomes" id="UP000821865">
    <property type="component" value="Chromosome 7"/>
</dbReference>